<evidence type="ECO:0000256" key="1">
    <source>
        <dbReference type="SAM" id="SignalP"/>
    </source>
</evidence>
<dbReference type="OrthoDB" id="893242at2"/>
<reference evidence="2 3" key="1">
    <citation type="submission" date="2019-07" db="EMBL/GenBank/DDBJ databases">
        <title>Whole genome shotgun sequence of Adhaeribacter aerolatus NBRC 106133.</title>
        <authorList>
            <person name="Hosoyama A."/>
            <person name="Uohara A."/>
            <person name="Ohji S."/>
            <person name="Ichikawa N."/>
        </authorList>
    </citation>
    <scope>NUCLEOTIDE SEQUENCE [LARGE SCALE GENOMIC DNA]</scope>
    <source>
        <strain evidence="2 3">NBRC 106133</strain>
    </source>
</reference>
<keyword evidence="1" id="KW-0732">Signal</keyword>
<keyword evidence="3" id="KW-1185">Reference proteome</keyword>
<comment type="caution">
    <text evidence="2">The sequence shown here is derived from an EMBL/GenBank/DDBJ whole genome shotgun (WGS) entry which is preliminary data.</text>
</comment>
<sequence length="190" mass="21246">MKLNQPFFTSLLILLVLNGCTTQSQVSQPTEPAAIPLAANPNFEVDNNVSAAGNNKIRDHVQKLYNRQVDVLDVKTPDEMAIYSQLVDVPDKTTYAVAGNPLTNVDTLKFKTDGFVNRRLAGLAYLHKRGVNRKDKIISAEYLFTTDDGYYYLLGYAPVPHLIMNEEDVIIAQDSLNRKSTGLMRTLIKK</sequence>
<dbReference type="RefSeq" id="WP_146898219.1">
    <property type="nucleotide sequence ID" value="NZ_BJYS01000019.1"/>
</dbReference>
<accession>A0A512AZK7</accession>
<feature type="signal peptide" evidence="1">
    <location>
        <begin position="1"/>
        <end position="26"/>
    </location>
</feature>
<gene>
    <name evidence="2" type="ORF">AAE02nite_26210</name>
</gene>
<proteinExistence type="predicted"/>
<evidence type="ECO:0008006" key="4">
    <source>
        <dbReference type="Google" id="ProtNLM"/>
    </source>
</evidence>
<organism evidence="2 3">
    <name type="scientific">Adhaeribacter aerolatus</name>
    <dbReference type="NCBI Taxonomy" id="670289"/>
    <lineage>
        <taxon>Bacteria</taxon>
        <taxon>Pseudomonadati</taxon>
        <taxon>Bacteroidota</taxon>
        <taxon>Cytophagia</taxon>
        <taxon>Cytophagales</taxon>
        <taxon>Hymenobacteraceae</taxon>
        <taxon>Adhaeribacter</taxon>
    </lineage>
</organism>
<feature type="chain" id="PRO_5022245230" description="Lipoprotein" evidence="1">
    <location>
        <begin position="27"/>
        <end position="190"/>
    </location>
</feature>
<dbReference type="Proteomes" id="UP000321532">
    <property type="component" value="Unassembled WGS sequence"/>
</dbReference>
<dbReference type="EMBL" id="BJYS01000019">
    <property type="protein sequence ID" value="GEO04957.1"/>
    <property type="molecule type" value="Genomic_DNA"/>
</dbReference>
<name>A0A512AZK7_9BACT</name>
<evidence type="ECO:0000313" key="3">
    <source>
        <dbReference type="Proteomes" id="UP000321532"/>
    </source>
</evidence>
<dbReference type="AlphaFoldDB" id="A0A512AZK7"/>
<protein>
    <recommendedName>
        <fullName evidence="4">Lipoprotein</fullName>
    </recommendedName>
</protein>
<evidence type="ECO:0000313" key="2">
    <source>
        <dbReference type="EMBL" id="GEO04957.1"/>
    </source>
</evidence>